<dbReference type="Proteomes" id="UP000799438">
    <property type="component" value="Unassembled WGS sequence"/>
</dbReference>
<gene>
    <name evidence="1" type="ORF">K452DRAFT_284088</name>
</gene>
<name>A0A6A6BNP2_9PEZI</name>
<dbReference type="EMBL" id="ML995477">
    <property type="protein sequence ID" value="KAF2145722.1"/>
    <property type="molecule type" value="Genomic_DNA"/>
</dbReference>
<dbReference type="InterPro" id="IPR046366">
    <property type="entry name" value="MPAB"/>
</dbReference>
<dbReference type="PANTHER" id="PTHR36124:SF1">
    <property type="entry name" value="ER-BOUND OXYGENASE MPAB_MPAB'_RUBBER OXYGENASE CATALYTIC DOMAIN-CONTAINING PROTEIN"/>
    <property type="match status" value="1"/>
</dbReference>
<sequence>MLRYFALPRPYVLRVQKSTEHPDKQNRYFWLDWEPEPWYVKDSFVNRWRPLAWFKWITGRPYPGNGEYRSQGYLIHKVGPVKLEGKGMAQFKAGKERLMAQGRGGCPFAP</sequence>
<protein>
    <submittedName>
        <fullName evidence="1">Uncharacterized protein</fullName>
    </submittedName>
</protein>
<dbReference type="AlphaFoldDB" id="A0A6A6BNP2"/>
<dbReference type="PANTHER" id="PTHR36124">
    <property type="match status" value="1"/>
</dbReference>
<evidence type="ECO:0000313" key="1">
    <source>
        <dbReference type="EMBL" id="KAF2145722.1"/>
    </source>
</evidence>
<accession>A0A6A6BNP2</accession>
<dbReference type="GO" id="GO:0016491">
    <property type="term" value="F:oxidoreductase activity"/>
    <property type="evidence" value="ECO:0007669"/>
    <property type="project" value="InterPro"/>
</dbReference>
<evidence type="ECO:0000313" key="2">
    <source>
        <dbReference type="Proteomes" id="UP000799438"/>
    </source>
</evidence>
<dbReference type="OrthoDB" id="545169at2759"/>
<keyword evidence="2" id="KW-1185">Reference proteome</keyword>
<dbReference type="RefSeq" id="XP_033401434.1">
    <property type="nucleotide sequence ID" value="XM_033539886.1"/>
</dbReference>
<reference evidence="1" key="1">
    <citation type="journal article" date="2020" name="Stud. Mycol.">
        <title>101 Dothideomycetes genomes: a test case for predicting lifestyles and emergence of pathogens.</title>
        <authorList>
            <person name="Haridas S."/>
            <person name="Albert R."/>
            <person name="Binder M."/>
            <person name="Bloem J."/>
            <person name="Labutti K."/>
            <person name="Salamov A."/>
            <person name="Andreopoulos B."/>
            <person name="Baker S."/>
            <person name="Barry K."/>
            <person name="Bills G."/>
            <person name="Bluhm B."/>
            <person name="Cannon C."/>
            <person name="Castanera R."/>
            <person name="Culley D."/>
            <person name="Daum C."/>
            <person name="Ezra D."/>
            <person name="Gonzalez J."/>
            <person name="Henrissat B."/>
            <person name="Kuo A."/>
            <person name="Liang C."/>
            <person name="Lipzen A."/>
            <person name="Lutzoni F."/>
            <person name="Magnuson J."/>
            <person name="Mondo S."/>
            <person name="Nolan M."/>
            <person name="Ohm R."/>
            <person name="Pangilinan J."/>
            <person name="Park H.-J."/>
            <person name="Ramirez L."/>
            <person name="Alfaro M."/>
            <person name="Sun H."/>
            <person name="Tritt A."/>
            <person name="Yoshinaga Y."/>
            <person name="Zwiers L.-H."/>
            <person name="Turgeon B."/>
            <person name="Goodwin S."/>
            <person name="Spatafora J."/>
            <person name="Crous P."/>
            <person name="Grigoriev I."/>
        </authorList>
    </citation>
    <scope>NUCLEOTIDE SEQUENCE</scope>
    <source>
        <strain evidence="1">CBS 121167</strain>
    </source>
</reference>
<proteinExistence type="predicted"/>
<organism evidence="1 2">
    <name type="scientific">Aplosporella prunicola CBS 121167</name>
    <dbReference type="NCBI Taxonomy" id="1176127"/>
    <lineage>
        <taxon>Eukaryota</taxon>
        <taxon>Fungi</taxon>
        <taxon>Dikarya</taxon>
        <taxon>Ascomycota</taxon>
        <taxon>Pezizomycotina</taxon>
        <taxon>Dothideomycetes</taxon>
        <taxon>Dothideomycetes incertae sedis</taxon>
        <taxon>Botryosphaeriales</taxon>
        <taxon>Aplosporellaceae</taxon>
        <taxon>Aplosporella</taxon>
    </lineage>
</organism>
<dbReference type="GeneID" id="54297382"/>